<gene>
    <name evidence="2" type="ORF">GCM10010439_12910</name>
</gene>
<protein>
    <recommendedName>
        <fullName evidence="1">DUF6968 domain-containing protein</fullName>
    </recommendedName>
</protein>
<evidence type="ECO:0000313" key="3">
    <source>
        <dbReference type="Proteomes" id="UP001501842"/>
    </source>
</evidence>
<accession>A0ABN3U0H7</accession>
<evidence type="ECO:0000259" key="1">
    <source>
        <dbReference type="Pfam" id="PF22302"/>
    </source>
</evidence>
<sequence length="178" mass="19596">MNVIARRVLQLHDDNGDGVRDVVISIGQPHRDPDGRGEWICPYEIEGLGDWDGRYQVAGEDSVQALQLVHGVIWGILTGSERSHLLRLWGEPDLGFPSPFQRIRVLHEASSDSAYIALAGVFDQAQEAVEQIEVGDRNGELAAVLDFARSGELLGIELFRAGRRLPEGLRARPVVQGP</sequence>
<name>A0ABN3U0H7_9ACTN</name>
<reference evidence="2 3" key="1">
    <citation type="journal article" date="2019" name="Int. J. Syst. Evol. Microbiol.">
        <title>The Global Catalogue of Microorganisms (GCM) 10K type strain sequencing project: providing services to taxonomists for standard genome sequencing and annotation.</title>
        <authorList>
            <consortium name="The Broad Institute Genomics Platform"/>
            <consortium name="The Broad Institute Genome Sequencing Center for Infectious Disease"/>
            <person name="Wu L."/>
            <person name="Ma J."/>
        </authorList>
    </citation>
    <scope>NUCLEOTIDE SEQUENCE [LARGE SCALE GENOMIC DNA]</scope>
    <source>
        <strain evidence="2 3">JCM 8201</strain>
    </source>
</reference>
<organism evidence="2 3">
    <name type="scientific">Actinocorallia aurantiaca</name>
    <dbReference type="NCBI Taxonomy" id="46204"/>
    <lineage>
        <taxon>Bacteria</taxon>
        <taxon>Bacillati</taxon>
        <taxon>Actinomycetota</taxon>
        <taxon>Actinomycetes</taxon>
        <taxon>Streptosporangiales</taxon>
        <taxon>Thermomonosporaceae</taxon>
        <taxon>Actinocorallia</taxon>
    </lineage>
</organism>
<keyword evidence="3" id="KW-1185">Reference proteome</keyword>
<dbReference type="Pfam" id="PF22302">
    <property type="entry name" value="DUF6968"/>
    <property type="match status" value="1"/>
</dbReference>
<dbReference type="RefSeq" id="WP_344449262.1">
    <property type="nucleotide sequence ID" value="NZ_BAAATZ010000005.1"/>
</dbReference>
<evidence type="ECO:0000313" key="2">
    <source>
        <dbReference type="EMBL" id="GAA2721822.1"/>
    </source>
</evidence>
<comment type="caution">
    <text evidence="2">The sequence shown here is derived from an EMBL/GenBank/DDBJ whole genome shotgun (WGS) entry which is preliminary data.</text>
</comment>
<dbReference type="Proteomes" id="UP001501842">
    <property type="component" value="Unassembled WGS sequence"/>
</dbReference>
<dbReference type="InterPro" id="IPR054241">
    <property type="entry name" value="DUF6968"/>
</dbReference>
<feature type="domain" description="DUF6968" evidence="1">
    <location>
        <begin position="5"/>
        <end position="97"/>
    </location>
</feature>
<dbReference type="EMBL" id="BAAATZ010000005">
    <property type="protein sequence ID" value="GAA2721822.1"/>
    <property type="molecule type" value="Genomic_DNA"/>
</dbReference>
<proteinExistence type="predicted"/>